<sequence length="170" mass="19807">MPIVVKTSGICCEIFACVLFKWDRRKNRERIAAVVTSSAKSGVPRMRLSPNWWTTMIVWMPQNRKEFRVQRPRMLRPMTSKSIRMSTAPRITGRRCNCVRITEIDHFGLRPMVTSSWNHSRPSISMPTIFLSPFRSPSADPNTFTSTNSPHTVYMPPFRWDCKPMTLWNT</sequence>
<dbReference type="AGR" id="FB:FBgn0017428"/>
<reference evidence="1" key="2">
    <citation type="submission" date="1992-09" db="EMBL/GenBank/DDBJ databases">
        <authorList>
            <person name="Koken M.H.M."/>
        </authorList>
    </citation>
    <scope>NUCLEOTIDE SEQUENCE</scope>
    <source>
        <tissue evidence="1">Head</tissue>
    </source>
</reference>
<name>Q65ZF1_DROME</name>
<dbReference type="EMBL" id="X68309">
    <property type="protein sequence ID" value="CAA48385.1"/>
    <property type="molecule type" value="mRNA"/>
</dbReference>
<dbReference type="FlyBase" id="FBgn0017428">
    <property type="gene designation" value="anon-67Ea"/>
</dbReference>
<protein>
    <submittedName>
        <fullName evidence="1">Uncharacterized protein</fullName>
    </submittedName>
</protein>
<keyword evidence="1" id="KW-0378">Hydrolase</keyword>
<proteinExistence type="evidence at transcript level"/>
<accession>Q65ZF1</accession>
<keyword evidence="1" id="KW-0067">ATP-binding</keyword>
<evidence type="ECO:0000313" key="2">
    <source>
        <dbReference type="FlyBase" id="FBgn0017428"/>
    </source>
</evidence>
<reference evidence="1" key="1">
    <citation type="journal article" date="1992" name="Nucleic Acids Res.">
        <title>Cloning and characterization of the Drosophila homolog of the Xeroderma pigmentosum complementation-group B correcting gene, ERCC3.</title>
        <authorList>
            <person name="Koken M.H."/>
            <person name="Vreeken C."/>
            <person name="Bol S.A."/>
            <person name="Cheng N.C."/>
            <person name="Jaspers-Dekker I."/>
            <person name="Hoeijmakers J.H."/>
            <person name="Eeken J.C."/>
            <person name="Weeda G."/>
            <person name="Pastink A."/>
        </authorList>
    </citation>
    <scope>NUCLEOTIDE SEQUENCE</scope>
    <source>
        <tissue evidence="1">Head</tissue>
    </source>
</reference>
<evidence type="ECO:0000313" key="1">
    <source>
        <dbReference type="EMBL" id="CAA48385.1"/>
    </source>
</evidence>
<keyword evidence="1" id="KW-0347">Helicase</keyword>
<dbReference type="AlphaFoldDB" id="Q65ZF1"/>
<dbReference type="GO" id="GO:0004386">
    <property type="term" value="F:helicase activity"/>
    <property type="evidence" value="ECO:0007669"/>
    <property type="project" value="UniProtKB-KW"/>
</dbReference>
<organism evidence="1">
    <name type="scientific">Drosophila melanogaster</name>
    <name type="common">Fruit fly</name>
    <dbReference type="NCBI Taxonomy" id="7227"/>
    <lineage>
        <taxon>Eukaryota</taxon>
        <taxon>Metazoa</taxon>
        <taxon>Ecdysozoa</taxon>
        <taxon>Arthropoda</taxon>
        <taxon>Hexapoda</taxon>
        <taxon>Insecta</taxon>
        <taxon>Pterygota</taxon>
        <taxon>Neoptera</taxon>
        <taxon>Endopterygota</taxon>
        <taxon>Diptera</taxon>
        <taxon>Brachycera</taxon>
        <taxon>Muscomorpha</taxon>
        <taxon>Ephydroidea</taxon>
        <taxon>Drosophilidae</taxon>
        <taxon>Drosophila</taxon>
        <taxon>Sophophora</taxon>
    </lineage>
</organism>
<keyword evidence="1" id="KW-0547">Nucleotide-binding</keyword>
<gene>
    <name evidence="2" type="primary">anon-67Ea</name>
</gene>